<proteinExistence type="predicted"/>
<evidence type="ECO:0000313" key="3">
    <source>
        <dbReference type="EMBL" id="MCW3784228.1"/>
    </source>
</evidence>
<name>A0ABT3J968_9RHOB</name>
<evidence type="ECO:0000313" key="4">
    <source>
        <dbReference type="Proteomes" id="UP001207582"/>
    </source>
</evidence>
<keyword evidence="3" id="KW-0808">Transferase</keyword>
<sequence length="350" mass="37372">MDKERIGEFANAVYRDMAGAMAIGMGYLGLKSGLFEAMKDGTPVSSGKLAEKTGLQPRYVEEWLNGMTAAGWLEHDEETGAFSMPDEHGFLLASEGTDHYMGGLFLAGPSLLSHASDVARAFREGGGVHFDAFDEDWIKALDLMNGGAYKSRLASYWMKQLPDIEERLASGGRALDIGCGVGKVSLALAEAYPEARITGFDPDGNSVSQARSAAADAGADRVEFVEGVITDIAAEPVFDFAGMFDCLHDLAEPEATLAEIRSRMAPGGALMVMEPRASDRLADNFNPLGTVYYGFSLFHCMTQSLAQGGPGLGTCMGPDKTMSLLRGAGFSNVSELPIKSQINIFFTARA</sequence>
<dbReference type="InterPro" id="IPR025714">
    <property type="entry name" value="Methyltranfer_dom"/>
</dbReference>
<keyword evidence="3" id="KW-0489">Methyltransferase</keyword>
<reference evidence="3 4" key="1">
    <citation type="submission" date="2022-10" db="EMBL/GenBank/DDBJ databases">
        <title>Defluviimonas sp. CAU 1641 isolated from mud.</title>
        <authorList>
            <person name="Kim W."/>
        </authorList>
    </citation>
    <scope>NUCLEOTIDE SEQUENCE [LARGE SCALE GENOMIC DNA]</scope>
    <source>
        <strain evidence="3 4">CAU 1641</strain>
    </source>
</reference>
<dbReference type="SUPFAM" id="SSF46785">
    <property type="entry name" value="Winged helix' DNA-binding domain"/>
    <property type="match status" value="1"/>
</dbReference>
<feature type="domain" description="Methyltransferase" evidence="1">
    <location>
        <begin position="170"/>
        <end position="285"/>
    </location>
</feature>
<dbReference type="RefSeq" id="WP_264773498.1">
    <property type="nucleotide sequence ID" value="NZ_JAPDOG010000035.1"/>
</dbReference>
<dbReference type="InterPro" id="IPR048711">
    <property type="entry name" value="WHD_Rv2258c"/>
</dbReference>
<dbReference type="EMBL" id="JAPDOG010000035">
    <property type="protein sequence ID" value="MCW3784228.1"/>
    <property type="molecule type" value="Genomic_DNA"/>
</dbReference>
<dbReference type="Pfam" id="PF13847">
    <property type="entry name" value="Methyltransf_31"/>
    <property type="match status" value="1"/>
</dbReference>
<keyword evidence="4" id="KW-1185">Reference proteome</keyword>
<dbReference type="InterPro" id="IPR029063">
    <property type="entry name" value="SAM-dependent_MTases_sf"/>
</dbReference>
<dbReference type="Gene3D" id="3.40.50.150">
    <property type="entry name" value="Vaccinia Virus protein VP39"/>
    <property type="match status" value="1"/>
</dbReference>
<organism evidence="3 4">
    <name type="scientific">Defluviimonas salinarum</name>
    <dbReference type="NCBI Taxonomy" id="2992147"/>
    <lineage>
        <taxon>Bacteria</taxon>
        <taxon>Pseudomonadati</taxon>
        <taxon>Pseudomonadota</taxon>
        <taxon>Alphaproteobacteria</taxon>
        <taxon>Rhodobacterales</taxon>
        <taxon>Paracoccaceae</taxon>
        <taxon>Albidovulum</taxon>
    </lineage>
</organism>
<dbReference type="InterPro" id="IPR036388">
    <property type="entry name" value="WH-like_DNA-bd_sf"/>
</dbReference>
<dbReference type="GO" id="GO:0032259">
    <property type="term" value="P:methylation"/>
    <property type="evidence" value="ECO:0007669"/>
    <property type="project" value="UniProtKB-KW"/>
</dbReference>
<dbReference type="Proteomes" id="UP001207582">
    <property type="component" value="Unassembled WGS sequence"/>
</dbReference>
<dbReference type="Gene3D" id="1.10.10.10">
    <property type="entry name" value="Winged helix-like DNA-binding domain superfamily/Winged helix DNA-binding domain"/>
    <property type="match status" value="1"/>
</dbReference>
<dbReference type="PANTHER" id="PTHR45128:SF2">
    <property type="entry name" value="METHYLTRANSFERASE DOMAIN-CONTAINING PROTEIN"/>
    <property type="match status" value="1"/>
</dbReference>
<gene>
    <name evidence="3" type="ORF">OM960_22115</name>
</gene>
<dbReference type="CDD" id="cd02440">
    <property type="entry name" value="AdoMet_MTases"/>
    <property type="match status" value="1"/>
</dbReference>
<dbReference type="SUPFAM" id="SSF53335">
    <property type="entry name" value="S-adenosyl-L-methionine-dependent methyltransferases"/>
    <property type="match status" value="1"/>
</dbReference>
<accession>A0ABT3J968</accession>
<dbReference type="InterPro" id="IPR053173">
    <property type="entry name" value="SAM-binding_MTase"/>
</dbReference>
<comment type="caution">
    <text evidence="3">The sequence shown here is derived from an EMBL/GenBank/DDBJ whole genome shotgun (WGS) entry which is preliminary data.</text>
</comment>
<dbReference type="GO" id="GO:0008168">
    <property type="term" value="F:methyltransferase activity"/>
    <property type="evidence" value="ECO:0007669"/>
    <property type="project" value="UniProtKB-KW"/>
</dbReference>
<evidence type="ECO:0000259" key="2">
    <source>
        <dbReference type="Pfam" id="PF21320"/>
    </source>
</evidence>
<evidence type="ECO:0000259" key="1">
    <source>
        <dbReference type="Pfam" id="PF13847"/>
    </source>
</evidence>
<protein>
    <submittedName>
        <fullName evidence="3">Methyltransferase domain-containing protein</fullName>
    </submittedName>
</protein>
<dbReference type="PANTHER" id="PTHR45128">
    <property type="entry name" value="METHYLTRANSFERASE TYPE 11"/>
    <property type="match status" value="1"/>
</dbReference>
<feature type="domain" description="S-adenosylmethionine-dependent methyltransferase Rv2258c-like winged HTH" evidence="2">
    <location>
        <begin position="27"/>
        <end position="92"/>
    </location>
</feature>
<dbReference type="Pfam" id="PF21320">
    <property type="entry name" value="WHD_Rv2258c"/>
    <property type="match status" value="1"/>
</dbReference>
<dbReference type="InterPro" id="IPR036390">
    <property type="entry name" value="WH_DNA-bd_sf"/>
</dbReference>